<reference evidence="1 2" key="1">
    <citation type="journal article" date="2016" name="Nat. Commun.">
        <title>Thousands of microbial genomes shed light on interconnected biogeochemical processes in an aquifer system.</title>
        <authorList>
            <person name="Anantharaman K."/>
            <person name="Brown C.T."/>
            <person name="Hug L.A."/>
            <person name="Sharon I."/>
            <person name="Castelle C.J."/>
            <person name="Probst A.J."/>
            <person name="Thomas B.C."/>
            <person name="Singh A."/>
            <person name="Wilkins M.J."/>
            <person name="Karaoz U."/>
            <person name="Brodie E.L."/>
            <person name="Williams K.H."/>
            <person name="Hubbard S.S."/>
            <person name="Banfield J.F."/>
        </authorList>
    </citation>
    <scope>NUCLEOTIDE SEQUENCE [LARGE SCALE GENOMIC DNA]</scope>
</reference>
<evidence type="ECO:0000313" key="2">
    <source>
        <dbReference type="Proteomes" id="UP000178534"/>
    </source>
</evidence>
<dbReference type="STRING" id="1798665.A2942_03095"/>
<sequence length="85" mass="9808">MKKQPEQLLATIEQAKQDLKNDGLFTAVIFEALSLGAVTSREFARKWGMSQSSVERWRTGLSVPHTALRPRVYRWLKEKFEAKSE</sequence>
<accession>A0A1G2DI83</accession>
<organism evidence="1 2">
    <name type="scientific">Candidatus Lloydbacteria bacterium RIFCSPLOWO2_01_FULL_50_20</name>
    <dbReference type="NCBI Taxonomy" id="1798665"/>
    <lineage>
        <taxon>Bacteria</taxon>
        <taxon>Candidatus Lloydiibacteriota</taxon>
    </lineage>
</organism>
<comment type="caution">
    <text evidence="1">The sequence shown here is derived from an EMBL/GenBank/DDBJ whole genome shotgun (WGS) entry which is preliminary data.</text>
</comment>
<dbReference type="Proteomes" id="UP000178534">
    <property type="component" value="Unassembled WGS sequence"/>
</dbReference>
<evidence type="ECO:0008006" key="3">
    <source>
        <dbReference type="Google" id="ProtNLM"/>
    </source>
</evidence>
<gene>
    <name evidence="1" type="ORF">A2942_03095</name>
</gene>
<protein>
    <recommendedName>
        <fullName evidence="3">HTH cro/C1-type domain-containing protein</fullName>
    </recommendedName>
</protein>
<proteinExistence type="predicted"/>
<name>A0A1G2DI83_9BACT</name>
<dbReference type="AlphaFoldDB" id="A0A1G2DI83"/>
<evidence type="ECO:0000313" key="1">
    <source>
        <dbReference type="EMBL" id="OGZ13213.1"/>
    </source>
</evidence>
<dbReference type="EMBL" id="MHLP01000010">
    <property type="protein sequence ID" value="OGZ13213.1"/>
    <property type="molecule type" value="Genomic_DNA"/>
</dbReference>